<protein>
    <submittedName>
        <fullName evidence="2">Aminoglycoside phosphotransferase family protein</fullName>
    </submittedName>
</protein>
<dbReference type="EMBL" id="CP060713">
    <property type="protein sequence ID" value="QNN54788.1"/>
    <property type="molecule type" value="Genomic_DNA"/>
</dbReference>
<keyword evidence="3" id="KW-1185">Reference proteome</keyword>
<dbReference type="Pfam" id="PF01636">
    <property type="entry name" value="APH"/>
    <property type="match status" value="1"/>
</dbReference>
<evidence type="ECO:0000313" key="2">
    <source>
        <dbReference type="EMBL" id="QNN54788.1"/>
    </source>
</evidence>
<keyword evidence="2" id="KW-0808">Transferase</keyword>
<accession>A0A7G9RGR3</accession>
<evidence type="ECO:0000313" key="3">
    <source>
        <dbReference type="Proteomes" id="UP000515947"/>
    </source>
</evidence>
<gene>
    <name evidence="2" type="ORF">H9L09_02515</name>
</gene>
<sequence length="316" mass="35015">MAAVPQAPHGRTARRVDWMLLPPMLRRAIEQRIGFPVIEARSAGAGFTPGFASLLVGAAGQRVFVKAANALAQAPFADAYREEVRKLAALPPGLPVPRLLWSMDAEWVVLAMEYVDGENPSRPWQPAQLEACLDTLEELADRLTPAPAAMRLEPMAAVDEFGAMLTGWAYAARQHPDWPHREEAAALAARHQEALSGTTLVHTDARDDNFRITPQGSAVLCDWNWPVLGPAWADSVMLLISVSGEGHDVEEILARRRLTRDVDPEHVDVLLALLCGYFLEARDRPVPNSSPFLRIHQSWYAEASWSWLAARRGWRS</sequence>
<proteinExistence type="predicted"/>
<organism evidence="2 3">
    <name type="scientific">Nocardioides mesophilus</name>
    <dbReference type="NCBI Taxonomy" id="433659"/>
    <lineage>
        <taxon>Bacteria</taxon>
        <taxon>Bacillati</taxon>
        <taxon>Actinomycetota</taxon>
        <taxon>Actinomycetes</taxon>
        <taxon>Propionibacteriales</taxon>
        <taxon>Nocardioidaceae</taxon>
        <taxon>Nocardioides</taxon>
    </lineage>
</organism>
<dbReference type="InterPro" id="IPR002575">
    <property type="entry name" value="Aminoglycoside_PTrfase"/>
</dbReference>
<dbReference type="SUPFAM" id="SSF56112">
    <property type="entry name" value="Protein kinase-like (PK-like)"/>
    <property type="match status" value="1"/>
</dbReference>
<dbReference type="KEGG" id="nmes:H9L09_02515"/>
<reference evidence="2 3" key="1">
    <citation type="submission" date="2020-08" db="EMBL/GenBank/DDBJ databases">
        <title>Genome sequence of Nocardioides mesophilus KACC 16243T.</title>
        <authorList>
            <person name="Hyun D.-W."/>
            <person name="Bae J.-W."/>
        </authorList>
    </citation>
    <scope>NUCLEOTIDE SEQUENCE [LARGE SCALE GENOMIC DNA]</scope>
    <source>
        <strain evidence="2 3">KACC 16243</strain>
    </source>
</reference>
<evidence type="ECO:0000259" key="1">
    <source>
        <dbReference type="Pfam" id="PF01636"/>
    </source>
</evidence>
<feature type="domain" description="Aminoglycoside phosphotransferase" evidence="1">
    <location>
        <begin position="55"/>
        <end position="253"/>
    </location>
</feature>
<dbReference type="GO" id="GO:0016740">
    <property type="term" value="F:transferase activity"/>
    <property type="evidence" value="ECO:0007669"/>
    <property type="project" value="UniProtKB-KW"/>
</dbReference>
<dbReference type="AlphaFoldDB" id="A0A7G9RGR3"/>
<dbReference type="InterPro" id="IPR011009">
    <property type="entry name" value="Kinase-like_dom_sf"/>
</dbReference>
<name>A0A7G9RGR3_9ACTN</name>
<dbReference type="Proteomes" id="UP000515947">
    <property type="component" value="Chromosome"/>
</dbReference>